<evidence type="ECO:0000313" key="4">
    <source>
        <dbReference type="Proteomes" id="UP000499080"/>
    </source>
</evidence>
<organism evidence="3 4">
    <name type="scientific">Araneus ventricosus</name>
    <name type="common">Orbweaver spider</name>
    <name type="synonym">Epeira ventricosa</name>
    <dbReference type="NCBI Taxonomy" id="182803"/>
    <lineage>
        <taxon>Eukaryota</taxon>
        <taxon>Metazoa</taxon>
        <taxon>Ecdysozoa</taxon>
        <taxon>Arthropoda</taxon>
        <taxon>Chelicerata</taxon>
        <taxon>Arachnida</taxon>
        <taxon>Araneae</taxon>
        <taxon>Araneomorphae</taxon>
        <taxon>Entelegynae</taxon>
        <taxon>Araneoidea</taxon>
        <taxon>Araneidae</taxon>
        <taxon>Araneus</taxon>
    </lineage>
</organism>
<evidence type="ECO:0000256" key="1">
    <source>
        <dbReference type="ARBA" id="ARBA00009172"/>
    </source>
</evidence>
<feature type="transmembrane region" description="Helical" evidence="2">
    <location>
        <begin position="76"/>
        <end position="94"/>
    </location>
</feature>
<reference evidence="3 4" key="1">
    <citation type="journal article" date="2019" name="Sci. Rep.">
        <title>Orb-weaving spider Araneus ventricosus genome elucidates the spidroin gene catalogue.</title>
        <authorList>
            <person name="Kono N."/>
            <person name="Nakamura H."/>
            <person name="Ohtoshi R."/>
            <person name="Moran D.A.P."/>
            <person name="Shinohara A."/>
            <person name="Yoshida Y."/>
            <person name="Fujiwara M."/>
            <person name="Mori M."/>
            <person name="Tomita M."/>
            <person name="Arakawa K."/>
        </authorList>
    </citation>
    <scope>NUCLEOTIDE SEQUENCE [LARGE SCALE GENOMIC DNA]</scope>
</reference>
<dbReference type="AlphaFoldDB" id="A0A4Y2J372"/>
<dbReference type="PANTHER" id="PTHR19444">
    <property type="entry name" value="UNC-93 RELATED"/>
    <property type="match status" value="1"/>
</dbReference>
<dbReference type="PANTHER" id="PTHR19444:SF13">
    <property type="entry name" value="PROTEIN UNC-93 HOMOLOG A"/>
    <property type="match status" value="1"/>
</dbReference>
<dbReference type="InterPro" id="IPR036259">
    <property type="entry name" value="MFS_trans_sf"/>
</dbReference>
<evidence type="ECO:0000313" key="3">
    <source>
        <dbReference type="EMBL" id="GBM83626.1"/>
    </source>
</evidence>
<dbReference type="Proteomes" id="UP000499080">
    <property type="component" value="Unassembled WGS sequence"/>
</dbReference>
<dbReference type="SUPFAM" id="SSF103473">
    <property type="entry name" value="MFS general substrate transporter"/>
    <property type="match status" value="1"/>
</dbReference>
<keyword evidence="2" id="KW-0812">Transmembrane</keyword>
<evidence type="ECO:0000256" key="2">
    <source>
        <dbReference type="SAM" id="Phobius"/>
    </source>
</evidence>
<gene>
    <name evidence="3" type="ORF">AVEN_232132_1</name>
</gene>
<dbReference type="OrthoDB" id="78663at2759"/>
<dbReference type="InterPro" id="IPR051951">
    <property type="entry name" value="UNC-93_regulatory"/>
</dbReference>
<dbReference type="Gene3D" id="1.20.1250.20">
    <property type="entry name" value="MFS general substrate transporter like domains"/>
    <property type="match status" value="1"/>
</dbReference>
<proteinExistence type="inferred from homology"/>
<feature type="transmembrane region" description="Helical" evidence="2">
    <location>
        <begin position="20"/>
        <end position="43"/>
    </location>
</feature>
<dbReference type="EMBL" id="BGPR01188246">
    <property type="protein sequence ID" value="GBM83626.1"/>
    <property type="molecule type" value="Genomic_DNA"/>
</dbReference>
<accession>A0A4Y2J372</accession>
<comment type="similarity">
    <text evidence="1">Belongs to the unc-93 family.</text>
</comment>
<name>A0A4Y2J372_ARAVE</name>
<keyword evidence="2" id="KW-0472">Membrane</keyword>
<sequence>MSCVQFLPQDYVACAWGVHHVGLVTACLGATLALSSSVSGCLVKHLGRRTIFLAAKRVNIAAVVAMHLWKPTSSETFMFFVTSGMLGAVLGTFWSQLRGEGSHFLLSPTKNKKVV</sequence>
<keyword evidence="4" id="KW-1185">Reference proteome</keyword>
<protein>
    <recommendedName>
        <fullName evidence="5">Major facilitator superfamily (MFS) profile domain-containing protein</fullName>
    </recommendedName>
</protein>
<keyword evidence="2" id="KW-1133">Transmembrane helix</keyword>
<comment type="caution">
    <text evidence="3">The sequence shown here is derived from an EMBL/GenBank/DDBJ whole genome shotgun (WGS) entry which is preliminary data.</text>
</comment>
<evidence type="ECO:0008006" key="5">
    <source>
        <dbReference type="Google" id="ProtNLM"/>
    </source>
</evidence>